<evidence type="ECO:0000313" key="9">
    <source>
        <dbReference type="EMBL" id="KAF2095488.1"/>
    </source>
</evidence>
<organism evidence="9 10">
    <name type="scientific">Rhizodiscina lignyota</name>
    <dbReference type="NCBI Taxonomy" id="1504668"/>
    <lineage>
        <taxon>Eukaryota</taxon>
        <taxon>Fungi</taxon>
        <taxon>Dikarya</taxon>
        <taxon>Ascomycota</taxon>
        <taxon>Pezizomycotina</taxon>
        <taxon>Dothideomycetes</taxon>
        <taxon>Pleosporomycetidae</taxon>
        <taxon>Aulographales</taxon>
        <taxon>Rhizodiscinaceae</taxon>
        <taxon>Rhizodiscina</taxon>
    </lineage>
</organism>
<dbReference type="InterPro" id="IPR004827">
    <property type="entry name" value="bZIP"/>
</dbReference>
<dbReference type="PROSITE" id="PS50217">
    <property type="entry name" value="BZIP"/>
    <property type="match status" value="1"/>
</dbReference>
<reference evidence="9" key="1">
    <citation type="journal article" date="2020" name="Stud. Mycol.">
        <title>101 Dothideomycetes genomes: a test case for predicting lifestyles and emergence of pathogens.</title>
        <authorList>
            <person name="Haridas S."/>
            <person name="Albert R."/>
            <person name="Binder M."/>
            <person name="Bloem J."/>
            <person name="Labutti K."/>
            <person name="Salamov A."/>
            <person name="Andreopoulos B."/>
            <person name="Baker S."/>
            <person name="Barry K."/>
            <person name="Bills G."/>
            <person name="Bluhm B."/>
            <person name="Cannon C."/>
            <person name="Castanera R."/>
            <person name="Culley D."/>
            <person name="Daum C."/>
            <person name="Ezra D."/>
            <person name="Gonzalez J."/>
            <person name="Henrissat B."/>
            <person name="Kuo A."/>
            <person name="Liang C."/>
            <person name="Lipzen A."/>
            <person name="Lutzoni F."/>
            <person name="Magnuson J."/>
            <person name="Mondo S."/>
            <person name="Nolan M."/>
            <person name="Ohm R."/>
            <person name="Pangilinan J."/>
            <person name="Park H.-J."/>
            <person name="Ramirez L."/>
            <person name="Alfaro M."/>
            <person name="Sun H."/>
            <person name="Tritt A."/>
            <person name="Yoshinaga Y."/>
            <person name="Zwiers L.-H."/>
            <person name="Turgeon B."/>
            <person name="Goodwin S."/>
            <person name="Spatafora J."/>
            <person name="Crous P."/>
            <person name="Grigoriev I."/>
        </authorList>
    </citation>
    <scope>NUCLEOTIDE SEQUENCE</scope>
    <source>
        <strain evidence="9">CBS 133067</strain>
    </source>
</reference>
<feature type="compositionally biased region" description="Low complexity" evidence="7">
    <location>
        <begin position="52"/>
        <end position="68"/>
    </location>
</feature>
<dbReference type="EMBL" id="ML978131">
    <property type="protein sequence ID" value="KAF2095488.1"/>
    <property type="molecule type" value="Genomic_DNA"/>
</dbReference>
<keyword evidence="4" id="KW-0804">Transcription</keyword>
<feature type="compositionally biased region" description="Polar residues" evidence="7">
    <location>
        <begin position="18"/>
        <end position="29"/>
    </location>
</feature>
<dbReference type="AlphaFoldDB" id="A0A9P4M398"/>
<dbReference type="Gene3D" id="1.20.5.170">
    <property type="match status" value="1"/>
</dbReference>
<feature type="domain" description="BZIP" evidence="8">
    <location>
        <begin position="351"/>
        <end position="414"/>
    </location>
</feature>
<evidence type="ECO:0000256" key="4">
    <source>
        <dbReference type="ARBA" id="ARBA00023163"/>
    </source>
</evidence>
<gene>
    <name evidence="9" type="ORF">NA57DRAFT_8843</name>
</gene>
<feature type="region of interest" description="Disordered" evidence="7">
    <location>
        <begin position="1"/>
        <end position="140"/>
    </location>
</feature>
<protein>
    <recommendedName>
        <fullName evidence="8">BZIP domain-containing protein</fullName>
    </recommendedName>
</protein>
<sequence>QPLGPPPKPSATGDGDYFNQSHGAGSSHFQLEPNPFEAQFGQPSAETPGKGLLPPVASLTSPSSLLPGGTPGWAESLRSGPLSPAMLPGPTGGSDYFTQSFRGSFPTPNESSLRTGLTPGGGGSMFPAPSPNSQLILNSLQSGGATPGTLDFHRTALNAAAAAKAQNSNSLQVPTSNGPTSQAEPNNNQFVAMDVKPFPSQNQPQQQQGDPFGQHDANDAANGLYMLAQANGGRNTAQVPASGPAPQIQTNMNHMTNMGGHITGSAETGDLSDSAQSEQAKPATRSRGGKKGAANGKATNNRRKADDTPAKTPANKKTKGNSGMAMPPDDDSDMESPMPDVDSNGKKMTDEEKRKNFLERNRIAALKCRQRKKQWLQNLQNKVEIYSAENDALSGQVQQLREEIVNLKTLLLAHKDCPVASSQGLGGVNMH</sequence>
<dbReference type="FunFam" id="1.20.5.170:FF:000053">
    <property type="entry name" value="BZIP transcription factor AtfA"/>
    <property type="match status" value="1"/>
</dbReference>
<feature type="compositionally biased region" description="Polar residues" evidence="7">
    <location>
        <begin position="131"/>
        <end position="140"/>
    </location>
</feature>
<dbReference type="Pfam" id="PF00170">
    <property type="entry name" value="bZIP_1"/>
    <property type="match status" value="1"/>
</dbReference>
<dbReference type="InterPro" id="IPR051027">
    <property type="entry name" value="bZIP_transcription_factors"/>
</dbReference>
<name>A0A9P4M398_9PEZI</name>
<feature type="compositionally biased region" description="Polar residues" evidence="7">
    <location>
        <begin position="173"/>
        <end position="190"/>
    </location>
</feature>
<feature type="compositionally biased region" description="Polar residues" evidence="7">
    <location>
        <begin position="96"/>
        <end position="115"/>
    </location>
</feature>
<dbReference type="InterPro" id="IPR020956">
    <property type="entry name" value="TF_Aft1_OSM"/>
</dbReference>
<evidence type="ECO:0000256" key="2">
    <source>
        <dbReference type="ARBA" id="ARBA00023015"/>
    </source>
</evidence>
<keyword evidence="3" id="KW-0238">DNA-binding</keyword>
<proteinExistence type="predicted"/>
<dbReference type="Pfam" id="PF11785">
    <property type="entry name" value="Aft1_OSA"/>
    <property type="match status" value="1"/>
</dbReference>
<dbReference type="Pfam" id="PF11786">
    <property type="entry name" value="Aft1_HRA"/>
    <property type="match status" value="1"/>
</dbReference>
<keyword evidence="2" id="KW-0805">Transcription regulation</keyword>
<dbReference type="InterPro" id="IPR046347">
    <property type="entry name" value="bZIP_sf"/>
</dbReference>
<keyword evidence="6" id="KW-0175">Coiled coil</keyword>
<evidence type="ECO:0000256" key="7">
    <source>
        <dbReference type="SAM" id="MobiDB-lite"/>
    </source>
</evidence>
<dbReference type="OrthoDB" id="295274at2759"/>
<evidence type="ECO:0000259" key="8">
    <source>
        <dbReference type="PROSITE" id="PS50217"/>
    </source>
</evidence>
<feature type="compositionally biased region" description="Low complexity" evidence="7">
    <location>
        <begin position="197"/>
        <end position="214"/>
    </location>
</feature>
<comment type="subcellular location">
    <subcellularLocation>
        <location evidence="1">Nucleus</location>
    </subcellularLocation>
</comment>
<evidence type="ECO:0000256" key="3">
    <source>
        <dbReference type="ARBA" id="ARBA00023125"/>
    </source>
</evidence>
<comment type="caution">
    <text evidence="9">The sequence shown here is derived from an EMBL/GenBank/DDBJ whole genome shotgun (WGS) entry which is preliminary data.</text>
</comment>
<keyword evidence="10" id="KW-1185">Reference proteome</keyword>
<dbReference type="InterPro" id="IPR021755">
    <property type="entry name" value="TF_Aft1_HRA"/>
</dbReference>
<feature type="compositionally biased region" description="Polar residues" evidence="7">
    <location>
        <begin position="247"/>
        <end position="256"/>
    </location>
</feature>
<dbReference type="PANTHER" id="PTHR19304">
    <property type="entry name" value="CYCLIC-AMP RESPONSE ELEMENT BINDING PROTEIN"/>
    <property type="match status" value="1"/>
</dbReference>
<dbReference type="Pfam" id="PF11787">
    <property type="entry name" value="Aft1_HRR"/>
    <property type="match status" value="1"/>
</dbReference>
<feature type="compositionally biased region" description="Basic and acidic residues" evidence="7">
    <location>
        <begin position="343"/>
        <end position="355"/>
    </location>
</feature>
<keyword evidence="5" id="KW-0539">Nucleus</keyword>
<dbReference type="SMART" id="SM00338">
    <property type="entry name" value="BRLZ"/>
    <property type="match status" value="1"/>
</dbReference>
<dbReference type="GO" id="GO:0003677">
    <property type="term" value="F:DNA binding"/>
    <property type="evidence" value="ECO:0007669"/>
    <property type="project" value="UniProtKB-KW"/>
</dbReference>
<feature type="region of interest" description="Disordered" evidence="7">
    <location>
        <begin position="167"/>
        <end position="221"/>
    </location>
</feature>
<dbReference type="CDD" id="cd14687">
    <property type="entry name" value="bZIP_ATF2"/>
    <property type="match status" value="1"/>
</dbReference>
<feature type="region of interest" description="Disordered" evidence="7">
    <location>
        <begin position="234"/>
        <end position="355"/>
    </location>
</feature>
<evidence type="ECO:0000313" key="10">
    <source>
        <dbReference type="Proteomes" id="UP000799772"/>
    </source>
</evidence>
<feature type="coiled-coil region" evidence="6">
    <location>
        <begin position="376"/>
        <end position="410"/>
    </location>
</feature>
<dbReference type="GO" id="GO:0003700">
    <property type="term" value="F:DNA-binding transcription factor activity"/>
    <property type="evidence" value="ECO:0007669"/>
    <property type="project" value="InterPro"/>
</dbReference>
<accession>A0A9P4M398</accession>
<dbReference type="InterPro" id="IPR021756">
    <property type="entry name" value="TF_Aft1_HRR"/>
</dbReference>
<dbReference type="GO" id="GO:0005634">
    <property type="term" value="C:nucleus"/>
    <property type="evidence" value="ECO:0007669"/>
    <property type="project" value="UniProtKB-SubCell"/>
</dbReference>
<evidence type="ECO:0000256" key="1">
    <source>
        <dbReference type="ARBA" id="ARBA00004123"/>
    </source>
</evidence>
<evidence type="ECO:0000256" key="5">
    <source>
        <dbReference type="ARBA" id="ARBA00023242"/>
    </source>
</evidence>
<dbReference type="Proteomes" id="UP000799772">
    <property type="component" value="Unassembled WGS sequence"/>
</dbReference>
<evidence type="ECO:0000256" key="6">
    <source>
        <dbReference type="SAM" id="Coils"/>
    </source>
</evidence>
<dbReference type="SUPFAM" id="SSF57959">
    <property type="entry name" value="Leucine zipper domain"/>
    <property type="match status" value="1"/>
</dbReference>
<feature type="non-terminal residue" evidence="9">
    <location>
        <position position="1"/>
    </location>
</feature>
<feature type="non-terminal residue" evidence="9">
    <location>
        <position position="431"/>
    </location>
</feature>